<dbReference type="Proteomes" id="UP001188597">
    <property type="component" value="Unassembled WGS sequence"/>
</dbReference>
<reference evidence="6" key="1">
    <citation type="submission" date="2022-12" db="EMBL/GenBank/DDBJ databases">
        <title>Draft genome assemblies for two species of Escallonia (Escalloniales).</title>
        <authorList>
            <person name="Chanderbali A."/>
            <person name="Dervinis C."/>
            <person name="Anghel I."/>
            <person name="Soltis D."/>
            <person name="Soltis P."/>
            <person name="Zapata F."/>
        </authorList>
    </citation>
    <scope>NUCLEOTIDE SEQUENCE</scope>
    <source>
        <strain evidence="6">UCBG64.0493</strain>
        <tissue evidence="6">Leaf</tissue>
    </source>
</reference>
<evidence type="ECO:0000256" key="5">
    <source>
        <dbReference type="SAM" id="Phobius"/>
    </source>
</evidence>
<feature type="transmembrane region" description="Helical" evidence="5">
    <location>
        <begin position="48"/>
        <end position="66"/>
    </location>
</feature>
<evidence type="ECO:0000256" key="2">
    <source>
        <dbReference type="ARBA" id="ARBA00022692"/>
    </source>
</evidence>
<dbReference type="EMBL" id="JAVXUP010000780">
    <property type="protein sequence ID" value="KAK3021057.1"/>
    <property type="molecule type" value="Genomic_DNA"/>
</dbReference>
<accession>A0AA88W546</accession>
<comment type="caution">
    <text evidence="6">The sequence shown here is derived from an EMBL/GenBank/DDBJ whole genome shotgun (WGS) entry which is preliminary data.</text>
</comment>
<keyword evidence="4 5" id="KW-0472">Membrane</keyword>
<dbReference type="GO" id="GO:0042721">
    <property type="term" value="C:TIM22 mitochondrial import inner membrane insertion complex"/>
    <property type="evidence" value="ECO:0007669"/>
    <property type="project" value="InterPro"/>
</dbReference>
<keyword evidence="7" id="KW-1185">Reference proteome</keyword>
<dbReference type="AlphaFoldDB" id="A0AA88W546"/>
<comment type="subcellular location">
    <subcellularLocation>
        <location evidence="1">Membrane</location>
        <topology evidence="1">Multi-pass membrane protein</topology>
    </subcellularLocation>
</comment>
<evidence type="ECO:0000256" key="1">
    <source>
        <dbReference type="ARBA" id="ARBA00004141"/>
    </source>
</evidence>
<organism evidence="6 7">
    <name type="scientific">Escallonia herrerae</name>
    <dbReference type="NCBI Taxonomy" id="1293975"/>
    <lineage>
        <taxon>Eukaryota</taxon>
        <taxon>Viridiplantae</taxon>
        <taxon>Streptophyta</taxon>
        <taxon>Embryophyta</taxon>
        <taxon>Tracheophyta</taxon>
        <taxon>Spermatophyta</taxon>
        <taxon>Magnoliopsida</taxon>
        <taxon>eudicotyledons</taxon>
        <taxon>Gunneridae</taxon>
        <taxon>Pentapetalae</taxon>
        <taxon>asterids</taxon>
        <taxon>campanulids</taxon>
        <taxon>Escalloniales</taxon>
        <taxon>Escalloniaceae</taxon>
        <taxon>Escallonia</taxon>
    </lineage>
</organism>
<dbReference type="Pfam" id="PF02466">
    <property type="entry name" value="Tim17"/>
    <property type="match status" value="1"/>
</dbReference>
<dbReference type="GO" id="GO:0030943">
    <property type="term" value="F:mitochondrion targeting sequence binding"/>
    <property type="evidence" value="ECO:0007669"/>
    <property type="project" value="TreeGrafter"/>
</dbReference>
<dbReference type="GO" id="GO:0045039">
    <property type="term" value="P:protein insertion into mitochondrial inner membrane"/>
    <property type="evidence" value="ECO:0007669"/>
    <property type="project" value="InterPro"/>
</dbReference>
<evidence type="ECO:0000313" key="6">
    <source>
        <dbReference type="EMBL" id="KAK3021057.1"/>
    </source>
</evidence>
<sequence length="97" mass="10423">MPTDLIPRAICTEHSPHFTSTWCIDGLFGGIFALTHCGMQRYRRQNDWVNGLIAGAVGGAAFAVGTRNWKQVVGMASVFSAFAAAADYSVSSSMHLN</sequence>
<dbReference type="GO" id="GO:0008320">
    <property type="term" value="F:protein transmembrane transporter activity"/>
    <property type="evidence" value="ECO:0007669"/>
    <property type="project" value="TreeGrafter"/>
</dbReference>
<keyword evidence="3 5" id="KW-1133">Transmembrane helix</keyword>
<name>A0AA88W546_9ASTE</name>
<dbReference type="PANTHER" id="PTHR14110">
    <property type="entry name" value="MITOCHONDRIAL IMPORT INNER MEMBRANE TRANSLOCASE SUBUNIT TIM22"/>
    <property type="match status" value="1"/>
</dbReference>
<proteinExistence type="predicted"/>
<gene>
    <name evidence="6" type="ORF">RJ639_047304</name>
</gene>
<protein>
    <submittedName>
        <fullName evidence="6">Uncharacterized protein</fullName>
    </submittedName>
</protein>
<evidence type="ECO:0000256" key="4">
    <source>
        <dbReference type="ARBA" id="ARBA00023136"/>
    </source>
</evidence>
<evidence type="ECO:0000313" key="7">
    <source>
        <dbReference type="Proteomes" id="UP001188597"/>
    </source>
</evidence>
<dbReference type="PANTHER" id="PTHR14110:SF5">
    <property type="entry name" value="OUTER ENVELOPE PORE PROTEIN 16-4, CHLOROPLASTIC"/>
    <property type="match status" value="1"/>
</dbReference>
<keyword evidence="2 5" id="KW-0812">Transmembrane</keyword>
<evidence type="ECO:0000256" key="3">
    <source>
        <dbReference type="ARBA" id="ARBA00022989"/>
    </source>
</evidence>
<dbReference type="InterPro" id="IPR039175">
    <property type="entry name" value="TIM22"/>
</dbReference>